<proteinExistence type="inferred from homology"/>
<evidence type="ECO:0000313" key="16">
    <source>
        <dbReference type="Proteomes" id="UP001174691"/>
    </source>
</evidence>
<dbReference type="GO" id="GO:0008420">
    <property type="term" value="F:RNA polymerase II CTD heptapeptide repeat phosphatase activity"/>
    <property type="evidence" value="ECO:0007669"/>
    <property type="project" value="UniProtKB-UniRule"/>
</dbReference>
<dbReference type="Proteomes" id="UP001174691">
    <property type="component" value="Unassembled WGS sequence"/>
</dbReference>
<accession>A0AA38RCJ1</accession>
<reference evidence="15" key="1">
    <citation type="submission" date="2022-07" db="EMBL/GenBank/DDBJ databases">
        <title>Fungi with potential for degradation of polypropylene.</title>
        <authorList>
            <person name="Gostincar C."/>
        </authorList>
    </citation>
    <scope>NUCLEOTIDE SEQUENCE</scope>
    <source>
        <strain evidence="15">EXF-13287</strain>
    </source>
</reference>
<keyword evidence="5 12" id="KW-0378">Hydrolase</keyword>
<dbReference type="InterPro" id="IPR039693">
    <property type="entry name" value="Rtr1/RPAP2"/>
</dbReference>
<dbReference type="AlphaFoldDB" id="A0AA38RCJ1"/>
<dbReference type="GO" id="GO:0008270">
    <property type="term" value="F:zinc ion binding"/>
    <property type="evidence" value="ECO:0007669"/>
    <property type="project" value="UniProtKB-KW"/>
</dbReference>
<gene>
    <name evidence="15" type="ORF">NKR19_g9295</name>
</gene>
<organism evidence="15 16">
    <name type="scientific">Coniochaeta hoffmannii</name>
    <dbReference type="NCBI Taxonomy" id="91930"/>
    <lineage>
        <taxon>Eukaryota</taxon>
        <taxon>Fungi</taxon>
        <taxon>Dikarya</taxon>
        <taxon>Ascomycota</taxon>
        <taxon>Pezizomycotina</taxon>
        <taxon>Sordariomycetes</taxon>
        <taxon>Sordariomycetidae</taxon>
        <taxon>Coniochaetales</taxon>
        <taxon>Coniochaetaceae</taxon>
        <taxon>Coniochaeta</taxon>
    </lineage>
</organism>
<evidence type="ECO:0000256" key="3">
    <source>
        <dbReference type="ARBA" id="ARBA00022723"/>
    </source>
</evidence>
<keyword evidence="3 12" id="KW-0479">Metal-binding</keyword>
<evidence type="ECO:0000256" key="10">
    <source>
        <dbReference type="ARBA" id="ARBA00048336"/>
    </source>
</evidence>
<keyword evidence="8 12" id="KW-0539">Nucleus</keyword>
<feature type="region of interest" description="Disordered" evidence="13">
    <location>
        <begin position="1"/>
        <end position="29"/>
    </location>
</feature>
<evidence type="ECO:0000256" key="8">
    <source>
        <dbReference type="ARBA" id="ARBA00023242"/>
    </source>
</evidence>
<evidence type="ECO:0000259" key="14">
    <source>
        <dbReference type="PROSITE" id="PS51479"/>
    </source>
</evidence>
<evidence type="ECO:0000256" key="7">
    <source>
        <dbReference type="ARBA" id="ARBA00022912"/>
    </source>
</evidence>
<evidence type="ECO:0000256" key="11">
    <source>
        <dbReference type="PROSITE-ProRule" id="PRU00812"/>
    </source>
</evidence>
<sequence>MASQIRELKSILKPPRSSHTPGQKSRAEAERIALAHARIIQQQKDLELTILSAIETLSTYPASRSPSLSASSPSPADASTFKSLIRPFQPSDYDDLVEERNILGNCGYALCPKPRRSTDQMGKFTLVNHNRPDFAIVETKDVAKWCSDRCARRALYVKVQLSETAAWERAAMPEVKIDLLDEEGEEDGMGGKDAGLARDVARLKLGEERKARGDRAALSLERGDVLERGDEERRRQVPLAPKMELSIREKEITRTAKPPVQEGEVDGGSVEGHRSIFGNGAEDDAESEEDDHDSGFEEERHA</sequence>
<keyword evidence="6 12" id="KW-0862">Zinc</keyword>
<dbReference type="PANTHER" id="PTHR14732">
    <property type="entry name" value="RNA POLYMERASE II SUBUNIT B1 CTD PHOSPHATASE RPAP2-RELATED"/>
    <property type="match status" value="1"/>
</dbReference>
<keyword evidence="16" id="KW-1185">Reference proteome</keyword>
<dbReference type="Gene3D" id="1.25.40.820">
    <property type="match status" value="1"/>
</dbReference>
<dbReference type="InterPro" id="IPR007308">
    <property type="entry name" value="Rtr1/RPAP2_dom"/>
</dbReference>
<name>A0AA38RCJ1_9PEZI</name>
<comment type="catalytic activity">
    <reaction evidence="10 12">
        <text>O-phospho-L-threonyl-[protein] + H2O = L-threonyl-[protein] + phosphate</text>
        <dbReference type="Rhea" id="RHEA:47004"/>
        <dbReference type="Rhea" id="RHEA-COMP:11060"/>
        <dbReference type="Rhea" id="RHEA-COMP:11605"/>
        <dbReference type="ChEBI" id="CHEBI:15377"/>
        <dbReference type="ChEBI" id="CHEBI:30013"/>
        <dbReference type="ChEBI" id="CHEBI:43474"/>
        <dbReference type="ChEBI" id="CHEBI:61977"/>
        <dbReference type="EC" id="3.1.3.16"/>
    </reaction>
</comment>
<evidence type="ECO:0000256" key="12">
    <source>
        <dbReference type="RuleBase" id="RU367080"/>
    </source>
</evidence>
<feature type="compositionally biased region" description="Basic and acidic residues" evidence="13">
    <location>
        <begin position="293"/>
        <end position="302"/>
    </location>
</feature>
<evidence type="ECO:0000256" key="4">
    <source>
        <dbReference type="ARBA" id="ARBA00022771"/>
    </source>
</evidence>
<evidence type="ECO:0000256" key="9">
    <source>
        <dbReference type="ARBA" id="ARBA00047761"/>
    </source>
</evidence>
<dbReference type="PROSITE" id="PS51479">
    <property type="entry name" value="ZF_RTR1"/>
    <property type="match status" value="1"/>
</dbReference>
<keyword evidence="7 12" id="KW-0904">Protein phosphatase</keyword>
<protein>
    <recommendedName>
        <fullName evidence="12">RNA polymerase II subunit B1 CTD phosphatase RPAP2 homolog</fullName>
        <ecNumber evidence="12">3.1.3.16</ecNumber>
    </recommendedName>
</protein>
<comment type="similarity">
    <text evidence="2 11 12">Belongs to the RPAP2 family.</text>
</comment>
<keyword evidence="4 12" id="KW-0863">Zinc-finger</keyword>
<dbReference type="EC" id="3.1.3.16" evidence="12"/>
<dbReference type="Pfam" id="PF04181">
    <property type="entry name" value="RPAP2_Rtr1"/>
    <property type="match status" value="1"/>
</dbReference>
<evidence type="ECO:0000313" key="15">
    <source>
        <dbReference type="EMBL" id="KAJ9132481.1"/>
    </source>
</evidence>
<dbReference type="GO" id="GO:0005737">
    <property type="term" value="C:cytoplasm"/>
    <property type="evidence" value="ECO:0007669"/>
    <property type="project" value="TreeGrafter"/>
</dbReference>
<feature type="compositionally biased region" description="Basic and acidic residues" evidence="13">
    <location>
        <begin position="1"/>
        <end position="10"/>
    </location>
</feature>
<evidence type="ECO:0000256" key="6">
    <source>
        <dbReference type="ARBA" id="ARBA00022833"/>
    </source>
</evidence>
<evidence type="ECO:0000256" key="5">
    <source>
        <dbReference type="ARBA" id="ARBA00022801"/>
    </source>
</evidence>
<feature type="region of interest" description="Disordered" evidence="13">
    <location>
        <begin position="249"/>
        <end position="302"/>
    </location>
</feature>
<comment type="subcellular location">
    <subcellularLocation>
        <location evidence="1 12">Nucleus</location>
    </subcellularLocation>
</comment>
<dbReference type="GO" id="GO:0005634">
    <property type="term" value="C:nucleus"/>
    <property type="evidence" value="ECO:0007669"/>
    <property type="project" value="UniProtKB-SubCell"/>
</dbReference>
<dbReference type="InterPro" id="IPR038534">
    <property type="entry name" value="Rtr1/RPAP2_sf"/>
</dbReference>
<dbReference type="GO" id="GO:0043175">
    <property type="term" value="F:RNA polymerase core enzyme binding"/>
    <property type="evidence" value="ECO:0007669"/>
    <property type="project" value="UniProtKB-UniRule"/>
</dbReference>
<feature type="compositionally biased region" description="Acidic residues" evidence="13">
    <location>
        <begin position="281"/>
        <end position="292"/>
    </location>
</feature>
<comment type="function">
    <text evidence="12">Putative RNA polymerase II subunit B1 C-terminal domain (CTD) phosphatase involved in RNA polymerase II transcription regulation.</text>
</comment>
<dbReference type="EMBL" id="JANBVN010000217">
    <property type="protein sequence ID" value="KAJ9132481.1"/>
    <property type="molecule type" value="Genomic_DNA"/>
</dbReference>
<evidence type="ECO:0000256" key="1">
    <source>
        <dbReference type="ARBA" id="ARBA00004123"/>
    </source>
</evidence>
<dbReference type="PANTHER" id="PTHR14732:SF0">
    <property type="entry name" value="RNA POLYMERASE II SUBUNIT B1 CTD PHOSPHATASE RPAP2-RELATED"/>
    <property type="match status" value="1"/>
</dbReference>
<feature type="domain" description="RTR1-type" evidence="14">
    <location>
        <begin position="83"/>
        <end position="170"/>
    </location>
</feature>
<comment type="catalytic activity">
    <reaction evidence="9 12">
        <text>O-phospho-L-seryl-[protein] + H2O = L-seryl-[protein] + phosphate</text>
        <dbReference type="Rhea" id="RHEA:20629"/>
        <dbReference type="Rhea" id="RHEA-COMP:9863"/>
        <dbReference type="Rhea" id="RHEA-COMP:11604"/>
        <dbReference type="ChEBI" id="CHEBI:15377"/>
        <dbReference type="ChEBI" id="CHEBI:29999"/>
        <dbReference type="ChEBI" id="CHEBI:43474"/>
        <dbReference type="ChEBI" id="CHEBI:83421"/>
        <dbReference type="EC" id="3.1.3.16"/>
    </reaction>
</comment>
<comment type="caution">
    <text evidence="15">The sequence shown here is derived from an EMBL/GenBank/DDBJ whole genome shotgun (WGS) entry which is preliminary data.</text>
</comment>
<evidence type="ECO:0000256" key="13">
    <source>
        <dbReference type="SAM" id="MobiDB-lite"/>
    </source>
</evidence>
<evidence type="ECO:0000256" key="2">
    <source>
        <dbReference type="ARBA" id="ARBA00005676"/>
    </source>
</evidence>